<evidence type="ECO:0000313" key="3">
    <source>
        <dbReference type="Proteomes" id="UP000660862"/>
    </source>
</evidence>
<gene>
    <name evidence="2" type="ORF">GCM10007415_34810</name>
</gene>
<dbReference type="PROSITE" id="PS51257">
    <property type="entry name" value="PROKAR_LIPOPROTEIN"/>
    <property type="match status" value="1"/>
</dbReference>
<evidence type="ECO:0000313" key="2">
    <source>
        <dbReference type="EMBL" id="GGG96629.1"/>
    </source>
</evidence>
<accession>A0A917MDS6</accession>
<reference evidence="2" key="1">
    <citation type="journal article" date="2014" name="Int. J. Syst. Evol. Microbiol.">
        <title>Complete genome sequence of Corynebacterium casei LMG S-19264T (=DSM 44701T), isolated from a smear-ripened cheese.</title>
        <authorList>
            <consortium name="US DOE Joint Genome Institute (JGI-PGF)"/>
            <person name="Walter F."/>
            <person name="Albersmeier A."/>
            <person name="Kalinowski J."/>
            <person name="Ruckert C."/>
        </authorList>
    </citation>
    <scope>NUCLEOTIDE SEQUENCE</scope>
    <source>
        <strain evidence="2">CGMCC 1.12195</strain>
    </source>
</reference>
<name>A0A917MDS6_9SPHI</name>
<reference evidence="2" key="2">
    <citation type="submission" date="2020-09" db="EMBL/GenBank/DDBJ databases">
        <authorList>
            <person name="Sun Q."/>
            <person name="Zhou Y."/>
        </authorList>
    </citation>
    <scope>NUCLEOTIDE SEQUENCE</scope>
    <source>
        <strain evidence="2">CGMCC 1.12195</strain>
    </source>
</reference>
<feature type="region of interest" description="Disordered" evidence="1">
    <location>
        <begin position="93"/>
        <end position="125"/>
    </location>
</feature>
<comment type="caution">
    <text evidence="2">The sequence shown here is derived from an EMBL/GenBank/DDBJ whole genome shotgun (WGS) entry which is preliminary data.</text>
</comment>
<dbReference type="Proteomes" id="UP000660862">
    <property type="component" value="Unassembled WGS sequence"/>
</dbReference>
<evidence type="ECO:0000256" key="1">
    <source>
        <dbReference type="SAM" id="MobiDB-lite"/>
    </source>
</evidence>
<keyword evidence="3" id="KW-1185">Reference proteome</keyword>
<dbReference type="RefSeq" id="WP_188507364.1">
    <property type="nucleotide sequence ID" value="NZ_BMER01000004.1"/>
</dbReference>
<organism evidence="2 3">
    <name type="scientific">Parapedobacter pyrenivorans</name>
    <dbReference type="NCBI Taxonomy" id="1305674"/>
    <lineage>
        <taxon>Bacteria</taxon>
        <taxon>Pseudomonadati</taxon>
        <taxon>Bacteroidota</taxon>
        <taxon>Sphingobacteriia</taxon>
        <taxon>Sphingobacteriales</taxon>
        <taxon>Sphingobacteriaceae</taxon>
        <taxon>Parapedobacter</taxon>
    </lineage>
</organism>
<feature type="region of interest" description="Disordered" evidence="1">
    <location>
        <begin position="44"/>
        <end position="66"/>
    </location>
</feature>
<dbReference type="EMBL" id="BMER01000004">
    <property type="protein sequence ID" value="GGG96629.1"/>
    <property type="molecule type" value="Genomic_DNA"/>
</dbReference>
<dbReference type="AlphaFoldDB" id="A0A917MDS6"/>
<protein>
    <submittedName>
        <fullName evidence="2">Uncharacterized protein</fullName>
    </submittedName>
</protein>
<sequence>MKRFSWLLIALIAVAVSCKKDKEANVSPFAGNWSGQYAGNDQGTWSVTVSDDGEISGTGQSTRLGTTFGMEGNVSKDGSFTATIGTVATGSEFTGTLTGEGTASGTWTNTITNPPMSGTWLGERQ</sequence>
<feature type="compositionally biased region" description="Polar residues" evidence="1">
    <location>
        <begin position="93"/>
        <end position="116"/>
    </location>
</feature>
<proteinExistence type="predicted"/>